<sequence length="361" mass="41131">MTQNNDALTALYGDSNERRLTEIHEEGAELAQLFQAQMDAYYTSPQSSFYDNRIERKFLEQKLAHLGFKPYPNDRLVTFGASGTAKCDREIVFKNAKVKTEKTPDLAHRSRQRRVGTAVIDYVQLDICHVPKRLGNDALFSFATLPNDEWAFEDAMQVRQVIEHNGVKFAITVKPDGLLNYANDTDRLFIFEYKTKASGVVEMNGKLDFSGAQADHLRQVTAEAIVYGINEGFIVYESMHKPAWFSDEERKNVPKTRKTWRNGEPISDMRMVYFYITEEMKTALLDDLARQAELVYNGEIPEITVDMTSKCGFCPFKTHCKSILNDAELTQLREVESAMALSSMAGKREHADLLNYLSEGN</sequence>
<reference evidence="1" key="1">
    <citation type="submission" date="2017-06" db="EMBL/GenBank/DDBJ databases">
        <title>Novel phages from South African skin metaviromes.</title>
        <authorList>
            <person name="van Zyl L.J."/>
            <person name="Abrahams Y."/>
            <person name="Stander E.A."/>
            <person name="Kirby B.M."/>
            <person name="Clavaud C."/>
            <person name="Farcet C."/>
            <person name="Breton L."/>
            <person name="Trindade M.I."/>
        </authorList>
    </citation>
    <scope>NUCLEOTIDE SEQUENCE</scope>
</reference>
<proteinExistence type="predicted"/>
<name>A0A2H4J7K6_9CAUD</name>
<dbReference type="InterPro" id="IPR011604">
    <property type="entry name" value="PDDEXK-like_dom_sf"/>
</dbReference>
<organism evidence="1">
    <name type="scientific">uncultured Caudovirales phage</name>
    <dbReference type="NCBI Taxonomy" id="2100421"/>
    <lineage>
        <taxon>Viruses</taxon>
        <taxon>Duplodnaviria</taxon>
        <taxon>Heunggongvirae</taxon>
        <taxon>Uroviricota</taxon>
        <taxon>Caudoviricetes</taxon>
        <taxon>Peduoviridae</taxon>
        <taxon>Maltschvirus</taxon>
        <taxon>Maltschvirus maltsch</taxon>
    </lineage>
</organism>
<dbReference type="GO" id="GO:0004527">
    <property type="term" value="F:exonuclease activity"/>
    <property type="evidence" value="ECO:0007669"/>
    <property type="project" value="UniProtKB-KW"/>
</dbReference>
<dbReference type="EMBL" id="MF417871">
    <property type="protein sequence ID" value="ASN68061.1"/>
    <property type="molecule type" value="Genomic_DNA"/>
</dbReference>
<keyword evidence="1" id="KW-0540">Nuclease</keyword>
<keyword evidence="1" id="KW-0269">Exonuclease</keyword>
<keyword evidence="1" id="KW-0378">Hydrolase</keyword>
<gene>
    <name evidence="1" type="ORF">8F11_26</name>
</gene>
<evidence type="ECO:0000313" key="1">
    <source>
        <dbReference type="EMBL" id="ASN68061.1"/>
    </source>
</evidence>
<protein>
    <submittedName>
        <fullName evidence="1">Putative exonuclease</fullName>
    </submittedName>
</protein>
<accession>A0A2H4J7K6</accession>
<dbReference type="Gene3D" id="3.90.320.10">
    <property type="match status" value="1"/>
</dbReference>